<protein>
    <submittedName>
        <fullName evidence="5">Auxin-induced protein 15A-like</fullName>
    </submittedName>
</protein>
<gene>
    <name evidence="5" type="primary">LOC110420506</name>
</gene>
<evidence type="ECO:0000313" key="5">
    <source>
        <dbReference type="RefSeq" id="XP_021289527.1"/>
    </source>
</evidence>
<evidence type="ECO:0000313" key="4">
    <source>
        <dbReference type="Proteomes" id="UP000504621"/>
    </source>
</evidence>
<comment type="similarity">
    <text evidence="1">Belongs to the ARG7 family.</text>
</comment>
<dbReference type="PANTHER" id="PTHR31374">
    <property type="entry name" value="AUXIN-INDUCED PROTEIN-LIKE-RELATED"/>
    <property type="match status" value="1"/>
</dbReference>
<evidence type="ECO:0000256" key="1">
    <source>
        <dbReference type="ARBA" id="ARBA00006974"/>
    </source>
</evidence>
<name>A0A6J1AQN9_9ROSI</name>
<dbReference type="GO" id="GO:0009733">
    <property type="term" value="P:response to auxin"/>
    <property type="evidence" value="ECO:0007669"/>
    <property type="project" value="InterPro"/>
</dbReference>
<keyword evidence="2" id="KW-0217">Developmental protein</keyword>
<dbReference type="GeneID" id="110420506"/>
<dbReference type="AlphaFoldDB" id="A0A6J1AQN9"/>
<dbReference type="Proteomes" id="UP000504621">
    <property type="component" value="Unplaced"/>
</dbReference>
<dbReference type="OrthoDB" id="1624361at2759"/>
<keyword evidence="3" id="KW-0341">Growth regulation</keyword>
<sequence length="152" mass="17131">MTDFCAVLQVTCKYMLQRICGLDVYKDTRISTRKTEPHSMAPPTDYSKSDVCNIMKLKWMSFMRCKLAGTRGRKLPSDVPPGHLAVTVGDAGRRFVIKADYLNQPAFRQLLDKTYEDYGPNKDGPLAIPCDECLFRDIIHSFNGGSDVCQLT</sequence>
<proteinExistence type="inferred from homology"/>
<dbReference type="Pfam" id="PF02519">
    <property type="entry name" value="Auxin_inducible"/>
    <property type="match status" value="1"/>
</dbReference>
<organism evidence="4 5">
    <name type="scientific">Herrania umbratica</name>
    <dbReference type="NCBI Taxonomy" id="108875"/>
    <lineage>
        <taxon>Eukaryota</taxon>
        <taxon>Viridiplantae</taxon>
        <taxon>Streptophyta</taxon>
        <taxon>Embryophyta</taxon>
        <taxon>Tracheophyta</taxon>
        <taxon>Spermatophyta</taxon>
        <taxon>Magnoliopsida</taxon>
        <taxon>eudicotyledons</taxon>
        <taxon>Gunneridae</taxon>
        <taxon>Pentapetalae</taxon>
        <taxon>rosids</taxon>
        <taxon>malvids</taxon>
        <taxon>Malvales</taxon>
        <taxon>Malvaceae</taxon>
        <taxon>Byttnerioideae</taxon>
        <taxon>Herrania</taxon>
    </lineage>
</organism>
<accession>A0A6J1AQN9</accession>
<evidence type="ECO:0000256" key="2">
    <source>
        <dbReference type="ARBA" id="ARBA00022473"/>
    </source>
</evidence>
<reference evidence="5" key="1">
    <citation type="submission" date="2025-08" db="UniProtKB">
        <authorList>
            <consortium name="RefSeq"/>
        </authorList>
    </citation>
    <scope>IDENTIFICATION</scope>
    <source>
        <tissue evidence="5">Leaf</tissue>
    </source>
</reference>
<dbReference type="RefSeq" id="XP_021289527.1">
    <property type="nucleotide sequence ID" value="XM_021433852.1"/>
</dbReference>
<keyword evidence="4" id="KW-1185">Reference proteome</keyword>
<dbReference type="InterPro" id="IPR003676">
    <property type="entry name" value="SAUR_fam"/>
</dbReference>
<evidence type="ECO:0000256" key="3">
    <source>
        <dbReference type="ARBA" id="ARBA00022604"/>
    </source>
</evidence>
<dbReference type="PANTHER" id="PTHR31374:SF269">
    <property type="entry name" value="AUXIN RESPONSIVE SAUR PROTEIN"/>
    <property type="match status" value="1"/>
</dbReference>